<sequence>MIGERVKIPIYVAEVEKFGKKASAVVFATPDEVLVMESPVDGGLEEGLREALRMKEAFSKVVEGEWVITVSPGDYERAKKILPAEKIETCSYNPAYSVAAERCLGER</sequence>
<gene>
    <name evidence="1" type="ordered locus">Theam_1817</name>
</gene>
<reference evidence="1" key="1">
    <citation type="submission" date="2011-01" db="EMBL/GenBank/DDBJ databases">
        <title>Complete sequence of plasmid of Thermovibrio ammonificans HB-1.</title>
        <authorList>
            <consortium name="US DOE Joint Genome Institute"/>
            <person name="Lucas S."/>
            <person name="Copeland A."/>
            <person name="Lapidus A."/>
            <person name="Cheng J.-F."/>
            <person name="Goodwin L."/>
            <person name="Pitluck S."/>
            <person name="Davenport K."/>
            <person name="Detter J.C."/>
            <person name="Han C."/>
            <person name="Tapia R."/>
            <person name="Land M."/>
            <person name="Hauser L."/>
            <person name="Kyrpides N."/>
            <person name="Ivanova N."/>
            <person name="Ovchinnikova G."/>
            <person name="Vetriani C."/>
            <person name="Woyke T."/>
        </authorList>
    </citation>
    <scope>NUCLEOTIDE SEQUENCE [LARGE SCALE GENOMIC DNA]</scope>
    <source>
        <strain evidence="1">HB-1</strain>
        <plasmid evidence="1">pTHEAM01</plasmid>
    </source>
</reference>
<name>E8T6V0_THEA1</name>
<dbReference type="Proteomes" id="UP000006362">
    <property type="component" value="Plasmid pTHEAM01"/>
</dbReference>
<keyword evidence="2" id="KW-1185">Reference proteome</keyword>
<proteinExistence type="predicted"/>
<dbReference type="EMBL" id="CP002445">
    <property type="protein sequence ID" value="ADU97773.1"/>
    <property type="molecule type" value="Genomic_DNA"/>
</dbReference>
<dbReference type="HOGENOM" id="CLU_2208800_0_0_0"/>
<geneLocation type="plasmid" evidence="1 2">
    <name>pTHEAM01</name>
</geneLocation>
<organism evidence="1 2">
    <name type="scientific">Thermovibrio ammonificans (strain DSM 15698 / JCM 12110 / HB-1)</name>
    <dbReference type="NCBI Taxonomy" id="648996"/>
    <lineage>
        <taxon>Bacteria</taxon>
        <taxon>Pseudomonadati</taxon>
        <taxon>Aquificota</taxon>
        <taxon>Aquificia</taxon>
        <taxon>Desulfurobacteriales</taxon>
        <taxon>Desulfurobacteriaceae</taxon>
        <taxon>Thermovibrio</taxon>
    </lineage>
</organism>
<accession>E8T6V0</accession>
<evidence type="ECO:0000313" key="2">
    <source>
        <dbReference type="Proteomes" id="UP000006362"/>
    </source>
</evidence>
<protein>
    <submittedName>
        <fullName evidence="1">Uncharacterized protein</fullName>
    </submittedName>
</protein>
<dbReference type="RefSeq" id="WP_013524977.1">
    <property type="nucleotide sequence ID" value="NC_014917.1"/>
</dbReference>
<keyword evidence="1" id="KW-0614">Plasmid</keyword>
<evidence type="ECO:0000313" key="1">
    <source>
        <dbReference type="EMBL" id="ADU97773.1"/>
    </source>
</evidence>
<dbReference type="KEGG" id="tam:Theam_1817"/>
<dbReference type="AlphaFoldDB" id="E8T6V0"/>